<dbReference type="AlphaFoldDB" id="A0A508SXR2"/>
<evidence type="ECO:0000256" key="1">
    <source>
        <dbReference type="SAM" id="MobiDB-lite"/>
    </source>
</evidence>
<feature type="region of interest" description="Disordered" evidence="1">
    <location>
        <begin position="42"/>
        <end position="64"/>
    </location>
</feature>
<sequence>MATALLTLAAAFAAGFFAGYWMRALRSQKRRAHYQMYAPYQMSSGGAPKPNAKSSTFGHPRRAF</sequence>
<accession>A0A508SXR2</accession>
<dbReference type="RefSeq" id="WP_139482349.1">
    <property type="nucleotide sequence ID" value="NZ_CAADFB020000021.1"/>
</dbReference>
<reference evidence="2" key="1">
    <citation type="submission" date="2019-02" db="EMBL/GenBank/DDBJ databases">
        <authorList>
            <person name="Pothier F.J."/>
        </authorList>
    </citation>
    <scope>NUCLEOTIDE SEQUENCE</scope>
    <source>
        <strain evidence="2">CI-1B</strain>
    </source>
</reference>
<evidence type="ECO:0000313" key="3">
    <source>
        <dbReference type="Proteomes" id="UP000328092"/>
    </source>
</evidence>
<organism evidence="2 3">
    <name type="scientific">Bradyrhizobium ivorense</name>
    <dbReference type="NCBI Taxonomy" id="2511166"/>
    <lineage>
        <taxon>Bacteria</taxon>
        <taxon>Pseudomonadati</taxon>
        <taxon>Pseudomonadota</taxon>
        <taxon>Alphaproteobacteria</taxon>
        <taxon>Hyphomicrobiales</taxon>
        <taxon>Nitrobacteraceae</taxon>
        <taxon>Bradyrhizobium</taxon>
    </lineage>
</organism>
<dbReference type="Proteomes" id="UP000328092">
    <property type="component" value="Unassembled WGS sequence"/>
</dbReference>
<name>A0A508SXR2_9BRAD</name>
<gene>
    <name evidence="2" type="ORF">CI1B_08450</name>
</gene>
<evidence type="ECO:0000313" key="2">
    <source>
        <dbReference type="EMBL" id="VIO65738.1"/>
    </source>
</evidence>
<keyword evidence="3" id="KW-1185">Reference proteome</keyword>
<comment type="caution">
    <text evidence="2">The sequence shown here is derived from an EMBL/GenBank/DDBJ whole genome shotgun (WGS) entry which is preliminary data.</text>
</comment>
<dbReference type="OrthoDB" id="8242771at2"/>
<dbReference type="EMBL" id="CAADFC020000004">
    <property type="protein sequence ID" value="VIO65738.1"/>
    <property type="molecule type" value="Genomic_DNA"/>
</dbReference>
<proteinExistence type="predicted"/>
<protein>
    <submittedName>
        <fullName evidence="2">Uncharacterized protein</fullName>
    </submittedName>
</protein>